<sequence>MSSVSDGPTYSVPVFLAVDFSVTNGANHGDPISFARELDLDDVYDLRKGAQQYRLALSPDPNGNFAIASDTHLGTSGHLVHLDCCLTMMSNTGKTTELLVLVEVDRNGHVAQIYVLPLAQVHPKTGYALVGIDPDTARQKFAEVACVSFSRGTQITTASGAQVPIEDLRVGDDVLTRDDGVQKIRWIGQSTVRAVGDFAPIRIRAGALNNTNDLILSPEHRLFIYQRSDALGAGRAEVLVRARYLVNGDTVVQEDGGFIDYFQLLFDEHQIIYAEGIAAETLLVDPRTRAALPNDLGNNLDPASTSHGDRPHQDFEVSEKLLKHPDAASLLKRASRN</sequence>
<protein>
    <submittedName>
        <fullName evidence="3">Hint domain-containing protein</fullName>
    </submittedName>
</protein>
<dbReference type="RefSeq" id="WP_338548452.1">
    <property type="nucleotide sequence ID" value="NZ_CP146069.1"/>
</dbReference>
<dbReference type="Proteomes" id="UP001364156">
    <property type="component" value="Chromosome"/>
</dbReference>
<dbReference type="SUPFAM" id="SSF51294">
    <property type="entry name" value="Hedgehog/intein (Hint) domain"/>
    <property type="match status" value="1"/>
</dbReference>
<dbReference type="EMBL" id="CP146069">
    <property type="protein sequence ID" value="WWR45518.1"/>
    <property type="molecule type" value="Genomic_DNA"/>
</dbReference>
<proteinExistence type="predicted"/>
<dbReference type="Pfam" id="PF13403">
    <property type="entry name" value="Hint_2"/>
    <property type="match status" value="1"/>
</dbReference>
<dbReference type="InterPro" id="IPR036844">
    <property type="entry name" value="Hint_dom_sf"/>
</dbReference>
<evidence type="ECO:0000259" key="2">
    <source>
        <dbReference type="SMART" id="SM00306"/>
    </source>
</evidence>
<evidence type="ECO:0000313" key="4">
    <source>
        <dbReference type="Proteomes" id="UP001364156"/>
    </source>
</evidence>
<dbReference type="InterPro" id="IPR028992">
    <property type="entry name" value="Hedgehog/Intein_dom"/>
</dbReference>
<evidence type="ECO:0000313" key="3">
    <source>
        <dbReference type="EMBL" id="WWR45518.1"/>
    </source>
</evidence>
<dbReference type="SMART" id="SM00306">
    <property type="entry name" value="HintN"/>
    <property type="match status" value="1"/>
</dbReference>
<name>A0ABZ2HER1_9RHOB</name>
<evidence type="ECO:0000256" key="1">
    <source>
        <dbReference type="SAM" id="MobiDB-lite"/>
    </source>
</evidence>
<dbReference type="Gene3D" id="2.170.16.10">
    <property type="entry name" value="Hedgehog/Intein (Hint) domain"/>
    <property type="match status" value="1"/>
</dbReference>
<reference evidence="3 4" key="1">
    <citation type="submission" date="2023-10" db="EMBL/GenBank/DDBJ databases">
        <title>Roseovarius strain S88 nov., isolated from a marine algae.</title>
        <authorList>
            <person name="Lee M.W."/>
            <person name="Lee J.K."/>
            <person name="Kim J.M."/>
            <person name="Choi D.G."/>
            <person name="Baek J.H."/>
            <person name="Bayburt H."/>
            <person name="Jung J.J."/>
            <person name="Han D.M."/>
            <person name="Jeon C.O."/>
        </authorList>
    </citation>
    <scope>NUCLEOTIDE SEQUENCE [LARGE SCALE GENOMIC DNA]</scope>
    <source>
        <strain evidence="3 4">S88</strain>
    </source>
</reference>
<keyword evidence="4" id="KW-1185">Reference proteome</keyword>
<feature type="region of interest" description="Disordered" evidence="1">
    <location>
        <begin position="294"/>
        <end position="313"/>
    </location>
</feature>
<organism evidence="3 4">
    <name type="scientific">Roseovarius phycicola</name>
    <dbReference type="NCBI Taxonomy" id="3080976"/>
    <lineage>
        <taxon>Bacteria</taxon>
        <taxon>Pseudomonadati</taxon>
        <taxon>Pseudomonadota</taxon>
        <taxon>Alphaproteobacteria</taxon>
        <taxon>Rhodobacterales</taxon>
        <taxon>Roseobacteraceae</taxon>
        <taxon>Roseovarius</taxon>
    </lineage>
</organism>
<feature type="domain" description="Hint" evidence="2">
    <location>
        <begin position="146"/>
        <end position="255"/>
    </location>
</feature>
<accession>A0ABZ2HER1</accession>
<dbReference type="InterPro" id="IPR003587">
    <property type="entry name" value="Hint_dom_N"/>
</dbReference>
<gene>
    <name evidence="3" type="ORF">RZ517_11990</name>
</gene>
<dbReference type="CDD" id="cd00081">
    <property type="entry name" value="Hint"/>
    <property type="match status" value="1"/>
</dbReference>